<comment type="caution">
    <text evidence="2">The sequence shown here is derived from an EMBL/GenBank/DDBJ whole genome shotgun (WGS) entry which is preliminary data.</text>
</comment>
<reference evidence="2 3" key="1">
    <citation type="submission" date="2022-06" db="EMBL/GenBank/DDBJ databases">
        <title>Genomic Encyclopedia of Archaeal and Bacterial Type Strains, Phase II (KMG-II): from individual species to whole genera.</title>
        <authorList>
            <person name="Goeker M."/>
        </authorList>
    </citation>
    <scope>NUCLEOTIDE SEQUENCE [LARGE SCALE GENOMIC DNA]</scope>
    <source>
        <strain evidence="2 3">DSM 40477</strain>
    </source>
</reference>
<keyword evidence="1" id="KW-0812">Transmembrane</keyword>
<evidence type="ECO:0000256" key="1">
    <source>
        <dbReference type="SAM" id="Phobius"/>
    </source>
</evidence>
<protein>
    <recommendedName>
        <fullName evidence="4">DUF202 domain-containing protein</fullName>
    </recommendedName>
</protein>
<keyword evidence="1" id="KW-1133">Transmembrane helix</keyword>
<dbReference type="RefSeq" id="WP_253674700.1">
    <property type="nucleotide sequence ID" value="NZ_JAMTCP010000074.1"/>
</dbReference>
<dbReference type="EMBL" id="JAMTCP010000074">
    <property type="protein sequence ID" value="MCP2262509.1"/>
    <property type="molecule type" value="Genomic_DNA"/>
</dbReference>
<gene>
    <name evidence="2" type="ORF">LX15_006249</name>
</gene>
<feature type="transmembrane region" description="Helical" evidence="1">
    <location>
        <begin position="20"/>
        <end position="41"/>
    </location>
</feature>
<name>A0ABT1I441_STRSD</name>
<keyword evidence="1" id="KW-0472">Membrane</keyword>
<accession>A0ABT1I441</accession>
<dbReference type="Proteomes" id="UP001205311">
    <property type="component" value="Unassembled WGS sequence"/>
</dbReference>
<feature type="transmembrane region" description="Helical" evidence="1">
    <location>
        <begin position="53"/>
        <end position="79"/>
    </location>
</feature>
<keyword evidence="3" id="KW-1185">Reference proteome</keyword>
<evidence type="ECO:0008006" key="4">
    <source>
        <dbReference type="Google" id="ProtNLM"/>
    </source>
</evidence>
<evidence type="ECO:0000313" key="3">
    <source>
        <dbReference type="Proteomes" id="UP001205311"/>
    </source>
</evidence>
<organism evidence="2 3">
    <name type="scientific">Streptoalloteichus tenebrarius (strain ATCC 17920 / DSM 40477 / JCM 4838 / CBS 697.72 / NBRC 16177 / NCIMB 11028 / NRRL B-12390 / A12253. 1 / ISP 5477)</name>
    <name type="common">Streptomyces tenebrarius</name>
    <dbReference type="NCBI Taxonomy" id="1933"/>
    <lineage>
        <taxon>Bacteria</taxon>
        <taxon>Bacillati</taxon>
        <taxon>Actinomycetota</taxon>
        <taxon>Actinomycetes</taxon>
        <taxon>Pseudonocardiales</taxon>
        <taxon>Pseudonocardiaceae</taxon>
        <taxon>Streptoalloteichus</taxon>
    </lineage>
</organism>
<proteinExistence type="predicted"/>
<sequence length="80" mass="8491">MWNFGDPTVSGLEPVRVALLTIGTTAFAVLLISYFAIRVVLGGKIDRQHPARYVPLTALGIAVTSFACAILTSLIGGIFQ</sequence>
<evidence type="ECO:0000313" key="2">
    <source>
        <dbReference type="EMBL" id="MCP2262509.1"/>
    </source>
</evidence>